<evidence type="ECO:0000256" key="1">
    <source>
        <dbReference type="SAM" id="SignalP"/>
    </source>
</evidence>
<dbReference type="InterPro" id="IPR011990">
    <property type="entry name" value="TPR-like_helical_dom_sf"/>
</dbReference>
<accession>A0ABS0BYB2</accession>
<dbReference type="InterPro" id="IPR052945">
    <property type="entry name" value="Mitotic_Regulator"/>
</dbReference>
<feature type="chain" id="PRO_5046187490" evidence="1">
    <location>
        <begin position="23"/>
        <end position="257"/>
    </location>
</feature>
<organism evidence="2 3">
    <name type="scientific">Thiomicrorhabdus heinhorstiae</name>
    <dbReference type="NCBI Taxonomy" id="2748010"/>
    <lineage>
        <taxon>Bacteria</taxon>
        <taxon>Pseudomonadati</taxon>
        <taxon>Pseudomonadota</taxon>
        <taxon>Gammaproteobacteria</taxon>
        <taxon>Thiotrichales</taxon>
        <taxon>Piscirickettsiaceae</taxon>
        <taxon>Thiomicrorhabdus</taxon>
    </lineage>
</organism>
<gene>
    <name evidence="2" type="ORF">H8792_001160</name>
</gene>
<evidence type="ECO:0000313" key="3">
    <source>
        <dbReference type="Proteomes" id="UP001193680"/>
    </source>
</evidence>
<keyword evidence="1" id="KW-0732">Signal</keyword>
<keyword evidence="3" id="KW-1185">Reference proteome</keyword>
<name>A0ABS0BYB2_9GAMM</name>
<protein>
    <submittedName>
        <fullName evidence="2">Sel1 repeat family protein</fullName>
    </submittedName>
</protein>
<comment type="caution">
    <text evidence="2">The sequence shown here is derived from an EMBL/GenBank/DDBJ whole genome shotgun (WGS) entry which is preliminary data.</text>
</comment>
<dbReference type="SUPFAM" id="SSF81901">
    <property type="entry name" value="HCP-like"/>
    <property type="match status" value="1"/>
</dbReference>
<sequence>MAIKKFLLIGLTGALLSSSAWAVDPKSCLQTFQGEAKEVCEKAIAGDPESQYQMARIYGDAQNSQLINYELSFYWHRELARTALKKNLTDEIYLLTMYNTGVFYADGIGVQQNLKNGIYWFTKAAERGEPLSMLRLAVVYKSGLGAAKDDKASEMWLNKAVKANNPQAKVLKSRWILEGQLSEKSTKLAIQLLEEAAKENEPQACFALGNMHTTGFNVEKNAKKAKDYYSKACSLNLLEACKRYHDLDIEQGDFSLK</sequence>
<dbReference type="Gene3D" id="1.25.40.10">
    <property type="entry name" value="Tetratricopeptide repeat domain"/>
    <property type="match status" value="1"/>
</dbReference>
<dbReference type="PANTHER" id="PTHR43628:SF1">
    <property type="entry name" value="CHITIN SYNTHASE REGULATORY FACTOR 2-RELATED"/>
    <property type="match status" value="1"/>
</dbReference>
<proteinExistence type="predicted"/>
<reference evidence="2 3" key="1">
    <citation type="submission" date="2020-11" db="EMBL/GenBank/DDBJ databases">
        <title>Sulfur oxidizing isolate from Hospital Hole Sinkhole.</title>
        <authorList>
            <person name="Scott K.M."/>
        </authorList>
    </citation>
    <scope>NUCLEOTIDE SEQUENCE [LARGE SCALE GENOMIC DNA]</scope>
    <source>
        <strain evidence="2 3">HH1</strain>
    </source>
</reference>
<dbReference type="SMART" id="SM00671">
    <property type="entry name" value="SEL1"/>
    <property type="match status" value="5"/>
</dbReference>
<dbReference type="InterPro" id="IPR006597">
    <property type="entry name" value="Sel1-like"/>
</dbReference>
<dbReference type="Proteomes" id="UP001193680">
    <property type="component" value="Unassembled WGS sequence"/>
</dbReference>
<dbReference type="PANTHER" id="PTHR43628">
    <property type="entry name" value="ACTIVATOR OF C KINASE PROTEIN 1-RELATED"/>
    <property type="match status" value="1"/>
</dbReference>
<dbReference type="EMBL" id="JACBGI020000001">
    <property type="protein sequence ID" value="MBF6056941.1"/>
    <property type="molecule type" value="Genomic_DNA"/>
</dbReference>
<dbReference type="Pfam" id="PF08238">
    <property type="entry name" value="Sel1"/>
    <property type="match status" value="5"/>
</dbReference>
<evidence type="ECO:0000313" key="2">
    <source>
        <dbReference type="EMBL" id="MBF6056941.1"/>
    </source>
</evidence>
<feature type="signal peptide" evidence="1">
    <location>
        <begin position="1"/>
        <end position="22"/>
    </location>
</feature>
<dbReference type="RefSeq" id="WP_194947298.1">
    <property type="nucleotide sequence ID" value="NZ_JACBGI020000001.1"/>
</dbReference>